<keyword evidence="16" id="KW-0325">Glycoprotein</keyword>
<dbReference type="EC" id="2.7.11.1" evidence="4"/>
<proteinExistence type="inferred from homology"/>
<gene>
    <name evidence="23" type="ORF">Dsin_020397</name>
</gene>
<comment type="caution">
    <text evidence="23">The sequence shown here is derived from an EMBL/GenBank/DDBJ whole genome shotgun (WGS) entry which is preliminary data.</text>
</comment>
<name>A0AAE0E3Z0_9ROSI</name>
<dbReference type="SUPFAM" id="SSF56112">
    <property type="entry name" value="Protein kinase-like (PK-like)"/>
    <property type="match status" value="1"/>
</dbReference>
<evidence type="ECO:0000256" key="13">
    <source>
        <dbReference type="ARBA" id="ARBA00022989"/>
    </source>
</evidence>
<evidence type="ECO:0000256" key="20">
    <source>
        <dbReference type="RuleBase" id="RU000304"/>
    </source>
</evidence>
<protein>
    <recommendedName>
        <fullName evidence="4">non-specific serine/threonine protein kinase</fullName>
        <ecNumber evidence="4">2.7.11.1</ecNumber>
    </recommendedName>
</protein>
<dbReference type="InterPro" id="IPR013320">
    <property type="entry name" value="ConA-like_dom_sf"/>
</dbReference>
<evidence type="ECO:0000256" key="17">
    <source>
        <dbReference type="ARBA" id="ARBA00047899"/>
    </source>
</evidence>
<comment type="catalytic activity">
    <reaction evidence="17">
        <text>L-threonyl-[protein] + ATP = O-phospho-L-threonyl-[protein] + ADP + H(+)</text>
        <dbReference type="Rhea" id="RHEA:46608"/>
        <dbReference type="Rhea" id="RHEA-COMP:11060"/>
        <dbReference type="Rhea" id="RHEA-COMP:11605"/>
        <dbReference type="ChEBI" id="CHEBI:15378"/>
        <dbReference type="ChEBI" id="CHEBI:30013"/>
        <dbReference type="ChEBI" id="CHEBI:30616"/>
        <dbReference type="ChEBI" id="CHEBI:61977"/>
        <dbReference type="ChEBI" id="CHEBI:456216"/>
        <dbReference type="EC" id="2.7.11.1"/>
    </reaction>
</comment>
<keyword evidence="9" id="KW-0430">Lectin</keyword>
<comment type="subcellular location">
    <subcellularLocation>
        <location evidence="1">Membrane</location>
        <topology evidence="1">Single-pass type I membrane protein</topology>
    </subcellularLocation>
</comment>
<dbReference type="PROSITE" id="PS00108">
    <property type="entry name" value="PROTEIN_KINASE_ST"/>
    <property type="match status" value="1"/>
</dbReference>
<evidence type="ECO:0000256" key="4">
    <source>
        <dbReference type="ARBA" id="ARBA00012513"/>
    </source>
</evidence>
<dbReference type="InterPro" id="IPR008271">
    <property type="entry name" value="Ser/Thr_kinase_AS"/>
</dbReference>
<evidence type="ECO:0000256" key="10">
    <source>
        <dbReference type="ARBA" id="ARBA00022741"/>
    </source>
</evidence>
<accession>A0AAE0E3Z0</accession>
<dbReference type="GO" id="GO:0016020">
    <property type="term" value="C:membrane"/>
    <property type="evidence" value="ECO:0007669"/>
    <property type="project" value="UniProtKB-SubCell"/>
</dbReference>
<dbReference type="Proteomes" id="UP001281410">
    <property type="component" value="Unassembled WGS sequence"/>
</dbReference>
<keyword evidence="5 20" id="KW-0723">Serine/threonine-protein kinase</keyword>
<comment type="similarity">
    <text evidence="2">In the N-terminal section; belongs to the leguminous lectin family.</text>
</comment>
<evidence type="ECO:0000256" key="19">
    <source>
        <dbReference type="PROSITE-ProRule" id="PRU10141"/>
    </source>
</evidence>
<reference evidence="23" key="1">
    <citation type="journal article" date="2023" name="Plant J.">
        <title>Genome sequences and population genomics provide insights into the demographic history, inbreeding, and mutation load of two 'living fossil' tree species of Dipteronia.</title>
        <authorList>
            <person name="Feng Y."/>
            <person name="Comes H.P."/>
            <person name="Chen J."/>
            <person name="Zhu S."/>
            <person name="Lu R."/>
            <person name="Zhang X."/>
            <person name="Li P."/>
            <person name="Qiu J."/>
            <person name="Olsen K.M."/>
            <person name="Qiu Y."/>
        </authorList>
    </citation>
    <scope>NUCLEOTIDE SEQUENCE</scope>
    <source>
        <strain evidence="23">NBL</strain>
    </source>
</reference>
<keyword evidence="7 21" id="KW-0812">Transmembrane</keyword>
<evidence type="ECO:0000256" key="3">
    <source>
        <dbReference type="ARBA" id="ARBA00010217"/>
    </source>
</evidence>
<keyword evidence="12 19" id="KW-0067">ATP-binding</keyword>
<comment type="similarity">
    <text evidence="20">Belongs to the protein kinase superfamily.</text>
</comment>
<dbReference type="PROSITE" id="PS00107">
    <property type="entry name" value="PROTEIN_KINASE_ATP"/>
    <property type="match status" value="1"/>
</dbReference>
<evidence type="ECO:0000313" key="24">
    <source>
        <dbReference type="Proteomes" id="UP001281410"/>
    </source>
</evidence>
<evidence type="ECO:0000256" key="9">
    <source>
        <dbReference type="ARBA" id="ARBA00022734"/>
    </source>
</evidence>
<keyword evidence="15" id="KW-0675">Receptor</keyword>
<evidence type="ECO:0000256" key="7">
    <source>
        <dbReference type="ARBA" id="ARBA00022692"/>
    </source>
</evidence>
<evidence type="ECO:0000313" key="23">
    <source>
        <dbReference type="EMBL" id="KAK3206351.1"/>
    </source>
</evidence>
<dbReference type="Gene3D" id="1.10.510.10">
    <property type="entry name" value="Transferase(Phosphotransferase) domain 1"/>
    <property type="match status" value="1"/>
</dbReference>
<dbReference type="InterPro" id="IPR000719">
    <property type="entry name" value="Prot_kinase_dom"/>
</dbReference>
<evidence type="ECO:0000256" key="18">
    <source>
        <dbReference type="ARBA" id="ARBA00048679"/>
    </source>
</evidence>
<keyword evidence="14 21" id="KW-0472">Membrane</keyword>
<dbReference type="AlphaFoldDB" id="A0AAE0E3Z0"/>
<evidence type="ECO:0000256" key="16">
    <source>
        <dbReference type="ARBA" id="ARBA00023180"/>
    </source>
</evidence>
<dbReference type="InterPro" id="IPR017441">
    <property type="entry name" value="Protein_kinase_ATP_BS"/>
</dbReference>
<dbReference type="InterPro" id="IPR011009">
    <property type="entry name" value="Kinase-like_dom_sf"/>
</dbReference>
<dbReference type="GO" id="GO:0030246">
    <property type="term" value="F:carbohydrate binding"/>
    <property type="evidence" value="ECO:0007669"/>
    <property type="project" value="UniProtKB-KW"/>
</dbReference>
<dbReference type="Gene3D" id="2.60.120.200">
    <property type="match status" value="1"/>
</dbReference>
<evidence type="ECO:0000259" key="22">
    <source>
        <dbReference type="PROSITE" id="PS50011"/>
    </source>
</evidence>
<dbReference type="EMBL" id="JANJYJ010000006">
    <property type="protein sequence ID" value="KAK3206351.1"/>
    <property type="molecule type" value="Genomic_DNA"/>
</dbReference>
<keyword evidence="11" id="KW-0418">Kinase</keyword>
<evidence type="ECO:0000256" key="1">
    <source>
        <dbReference type="ARBA" id="ARBA00004479"/>
    </source>
</evidence>
<evidence type="ECO:0000256" key="5">
    <source>
        <dbReference type="ARBA" id="ARBA00022527"/>
    </source>
</evidence>
<evidence type="ECO:0000256" key="2">
    <source>
        <dbReference type="ARBA" id="ARBA00008536"/>
    </source>
</evidence>
<keyword evidence="10 19" id="KW-0547">Nucleotide-binding</keyword>
<dbReference type="GO" id="GO:0005524">
    <property type="term" value="F:ATP binding"/>
    <property type="evidence" value="ECO:0007669"/>
    <property type="project" value="UniProtKB-UniRule"/>
</dbReference>
<keyword evidence="24" id="KW-1185">Reference proteome</keyword>
<keyword evidence="13 21" id="KW-1133">Transmembrane helix</keyword>
<dbReference type="PANTHER" id="PTHR27007">
    <property type="match status" value="1"/>
</dbReference>
<dbReference type="InterPro" id="IPR050528">
    <property type="entry name" value="L-type_Lectin-RKs"/>
</dbReference>
<dbReference type="FunFam" id="3.30.200.20:FF:000112">
    <property type="entry name" value="Lectin-domain containing receptor kinase A4.3"/>
    <property type="match status" value="1"/>
</dbReference>
<feature type="transmembrane region" description="Helical" evidence="21">
    <location>
        <begin position="54"/>
        <end position="77"/>
    </location>
</feature>
<keyword evidence="6" id="KW-0808">Transferase</keyword>
<sequence>MYVGFSASTGIPEGDHYILGWSFNRSGPANLDISKLPDFRKRGAVKRLHKGLNILIIVLFIALLVVLCSTTGAVYFVRRKKFAEIYEDWEKEYSPQRFSYKKLYQATRGFKDEELIGRGGFGDVYKGILPPTNLEVAIKRVIHNADQRMKEFVAEIVSMGRLRHRNLVQLHGYCRRKGELLLVYDYMPNKSLDKFLYGNERSNLDWFQRFKIIKGIASGLLYLHEEWEQVVIHMDIKPANVLLDADLNGKLGDFGLARLYDHGSNPETTVPAGTPSYMAPELHRNGKGTTSSDVFAFGISILEVACGRRRTALHGLPEQENLIDWVIDCWERGAILDVSDPNLGGLYTGEQVELVLKLGLFCSHTDPAARPSMRQVMQYLDGDVRLPDIPPDSTVRAVFTASNEDSNAEGSSSGTISTGSILRVGGR</sequence>
<evidence type="ECO:0000256" key="6">
    <source>
        <dbReference type="ARBA" id="ARBA00022679"/>
    </source>
</evidence>
<dbReference type="Gene3D" id="3.30.200.20">
    <property type="entry name" value="Phosphorylase Kinase, domain 1"/>
    <property type="match status" value="1"/>
</dbReference>
<comment type="similarity">
    <text evidence="3">In the C-terminal section; belongs to the protein kinase superfamily. Ser/Thr protein kinase family.</text>
</comment>
<dbReference type="GO" id="GO:0004674">
    <property type="term" value="F:protein serine/threonine kinase activity"/>
    <property type="evidence" value="ECO:0007669"/>
    <property type="project" value="UniProtKB-KW"/>
</dbReference>
<dbReference type="PROSITE" id="PS50011">
    <property type="entry name" value="PROTEIN_KINASE_DOM"/>
    <property type="match status" value="1"/>
</dbReference>
<dbReference type="FunFam" id="1.10.510.10:FF:000108">
    <property type="entry name" value="L-type lectin-domain containing receptor kinase S.4"/>
    <property type="match status" value="1"/>
</dbReference>
<dbReference type="Pfam" id="PF00069">
    <property type="entry name" value="Pkinase"/>
    <property type="match status" value="1"/>
</dbReference>
<feature type="domain" description="Protein kinase" evidence="22">
    <location>
        <begin position="110"/>
        <end position="386"/>
    </location>
</feature>
<organism evidence="23 24">
    <name type="scientific">Dipteronia sinensis</name>
    <dbReference type="NCBI Taxonomy" id="43782"/>
    <lineage>
        <taxon>Eukaryota</taxon>
        <taxon>Viridiplantae</taxon>
        <taxon>Streptophyta</taxon>
        <taxon>Embryophyta</taxon>
        <taxon>Tracheophyta</taxon>
        <taxon>Spermatophyta</taxon>
        <taxon>Magnoliopsida</taxon>
        <taxon>eudicotyledons</taxon>
        <taxon>Gunneridae</taxon>
        <taxon>Pentapetalae</taxon>
        <taxon>rosids</taxon>
        <taxon>malvids</taxon>
        <taxon>Sapindales</taxon>
        <taxon>Sapindaceae</taxon>
        <taxon>Hippocastanoideae</taxon>
        <taxon>Acereae</taxon>
        <taxon>Dipteronia</taxon>
    </lineage>
</organism>
<evidence type="ECO:0000256" key="21">
    <source>
        <dbReference type="SAM" id="Phobius"/>
    </source>
</evidence>
<evidence type="ECO:0000256" key="14">
    <source>
        <dbReference type="ARBA" id="ARBA00023136"/>
    </source>
</evidence>
<comment type="catalytic activity">
    <reaction evidence="18">
        <text>L-seryl-[protein] + ATP = O-phospho-L-seryl-[protein] + ADP + H(+)</text>
        <dbReference type="Rhea" id="RHEA:17989"/>
        <dbReference type="Rhea" id="RHEA-COMP:9863"/>
        <dbReference type="Rhea" id="RHEA-COMP:11604"/>
        <dbReference type="ChEBI" id="CHEBI:15378"/>
        <dbReference type="ChEBI" id="CHEBI:29999"/>
        <dbReference type="ChEBI" id="CHEBI:30616"/>
        <dbReference type="ChEBI" id="CHEBI:83421"/>
        <dbReference type="ChEBI" id="CHEBI:456216"/>
        <dbReference type="EC" id="2.7.11.1"/>
    </reaction>
</comment>
<evidence type="ECO:0000256" key="11">
    <source>
        <dbReference type="ARBA" id="ARBA00022777"/>
    </source>
</evidence>
<evidence type="ECO:0000256" key="12">
    <source>
        <dbReference type="ARBA" id="ARBA00022840"/>
    </source>
</evidence>
<keyword evidence="8" id="KW-0732">Signal</keyword>
<dbReference type="SUPFAM" id="SSF49899">
    <property type="entry name" value="Concanavalin A-like lectins/glucanases"/>
    <property type="match status" value="1"/>
</dbReference>
<dbReference type="SMART" id="SM00220">
    <property type="entry name" value="S_TKc"/>
    <property type="match status" value="1"/>
</dbReference>
<evidence type="ECO:0000256" key="15">
    <source>
        <dbReference type="ARBA" id="ARBA00023170"/>
    </source>
</evidence>
<feature type="binding site" evidence="19">
    <location>
        <position position="139"/>
    </location>
    <ligand>
        <name>ATP</name>
        <dbReference type="ChEBI" id="CHEBI:30616"/>
    </ligand>
</feature>
<evidence type="ECO:0000256" key="8">
    <source>
        <dbReference type="ARBA" id="ARBA00022729"/>
    </source>
</evidence>